<dbReference type="HOGENOM" id="CLU_186355_0_0_1"/>
<evidence type="ECO:0000313" key="2">
    <source>
        <dbReference type="Proteomes" id="UP000026960"/>
    </source>
</evidence>
<reference evidence="1" key="1">
    <citation type="journal article" date="2009" name="Rice">
        <title>De Novo Next Generation Sequencing of Plant Genomes.</title>
        <authorList>
            <person name="Rounsley S."/>
            <person name="Marri P.R."/>
            <person name="Yu Y."/>
            <person name="He R."/>
            <person name="Sisneros N."/>
            <person name="Goicoechea J.L."/>
            <person name="Lee S.J."/>
            <person name="Angelova A."/>
            <person name="Kudrna D."/>
            <person name="Luo M."/>
            <person name="Affourtit J."/>
            <person name="Desany B."/>
            <person name="Knight J."/>
            <person name="Niazi F."/>
            <person name="Egholm M."/>
            <person name="Wing R.A."/>
        </authorList>
    </citation>
    <scope>NUCLEOTIDE SEQUENCE [LARGE SCALE GENOMIC DNA]</scope>
    <source>
        <strain evidence="1">cv. IRGC 105608</strain>
    </source>
</reference>
<protein>
    <submittedName>
        <fullName evidence="1">Uncharacterized protein</fullName>
    </submittedName>
</protein>
<proteinExistence type="predicted"/>
<sequence>MVYVDPILCSGCPVGLSLPRRVLLGNPAMAAGAISAGGRAARASAAALWYRRRQWLLLRVESLPPILSARAIPAADLHAEPVCAAGPVLLPAA</sequence>
<dbReference type="EnsemblPlants" id="OBART01G29210.3">
    <property type="protein sequence ID" value="OBART01G29210.3"/>
    <property type="gene ID" value="OBART01G29210"/>
</dbReference>
<reference evidence="1" key="2">
    <citation type="submission" date="2015-03" db="UniProtKB">
        <authorList>
            <consortium name="EnsemblPlants"/>
        </authorList>
    </citation>
    <scope>IDENTIFICATION</scope>
</reference>
<dbReference type="Proteomes" id="UP000026960">
    <property type="component" value="Chromosome 1"/>
</dbReference>
<dbReference type="Gramene" id="OBART01G29210.3">
    <property type="protein sequence ID" value="OBART01G29210.3"/>
    <property type="gene ID" value="OBART01G29210"/>
</dbReference>
<name>A0A0D3ETF8_9ORYZ</name>
<dbReference type="AlphaFoldDB" id="A0A0D3ETF8"/>
<organism evidence="1">
    <name type="scientific">Oryza barthii</name>
    <dbReference type="NCBI Taxonomy" id="65489"/>
    <lineage>
        <taxon>Eukaryota</taxon>
        <taxon>Viridiplantae</taxon>
        <taxon>Streptophyta</taxon>
        <taxon>Embryophyta</taxon>
        <taxon>Tracheophyta</taxon>
        <taxon>Spermatophyta</taxon>
        <taxon>Magnoliopsida</taxon>
        <taxon>Liliopsida</taxon>
        <taxon>Poales</taxon>
        <taxon>Poaceae</taxon>
        <taxon>BOP clade</taxon>
        <taxon>Oryzoideae</taxon>
        <taxon>Oryzeae</taxon>
        <taxon>Oryzinae</taxon>
        <taxon>Oryza</taxon>
    </lineage>
</organism>
<evidence type="ECO:0000313" key="1">
    <source>
        <dbReference type="EnsemblPlants" id="OBART01G29210.3"/>
    </source>
</evidence>
<accession>A0A0D3ETF8</accession>
<keyword evidence="2" id="KW-1185">Reference proteome</keyword>